<feature type="non-terminal residue" evidence="1">
    <location>
        <position position="37"/>
    </location>
</feature>
<gene>
    <name evidence="1" type="ORF">S01H4_13852</name>
</gene>
<comment type="caution">
    <text evidence="1">The sequence shown here is derived from an EMBL/GenBank/DDBJ whole genome shotgun (WGS) entry which is preliminary data.</text>
</comment>
<accession>X1ABX7</accession>
<proteinExistence type="predicted"/>
<dbReference type="EMBL" id="BART01006089">
    <property type="protein sequence ID" value="GAG57611.1"/>
    <property type="molecule type" value="Genomic_DNA"/>
</dbReference>
<sequence>MKIPLGGKSWNTVGEFAEVGYVEDLTPYMKASNPEVV</sequence>
<protein>
    <submittedName>
        <fullName evidence="1">Uncharacterized protein</fullName>
    </submittedName>
</protein>
<evidence type="ECO:0000313" key="1">
    <source>
        <dbReference type="EMBL" id="GAG57611.1"/>
    </source>
</evidence>
<name>X1ABX7_9ZZZZ</name>
<dbReference type="AlphaFoldDB" id="X1ABX7"/>
<organism evidence="1">
    <name type="scientific">marine sediment metagenome</name>
    <dbReference type="NCBI Taxonomy" id="412755"/>
    <lineage>
        <taxon>unclassified sequences</taxon>
        <taxon>metagenomes</taxon>
        <taxon>ecological metagenomes</taxon>
    </lineage>
</organism>
<reference evidence="1" key="1">
    <citation type="journal article" date="2014" name="Front. Microbiol.">
        <title>High frequency of phylogenetically diverse reductive dehalogenase-homologous genes in deep subseafloor sedimentary metagenomes.</title>
        <authorList>
            <person name="Kawai M."/>
            <person name="Futagami T."/>
            <person name="Toyoda A."/>
            <person name="Takaki Y."/>
            <person name="Nishi S."/>
            <person name="Hori S."/>
            <person name="Arai W."/>
            <person name="Tsubouchi T."/>
            <person name="Morono Y."/>
            <person name="Uchiyama I."/>
            <person name="Ito T."/>
            <person name="Fujiyama A."/>
            <person name="Inagaki F."/>
            <person name="Takami H."/>
        </authorList>
    </citation>
    <scope>NUCLEOTIDE SEQUENCE</scope>
    <source>
        <strain evidence="1">Expedition CK06-06</strain>
    </source>
</reference>